<proteinExistence type="predicted"/>
<gene>
    <name evidence="1" type="ORF">KME65_06380</name>
</gene>
<dbReference type="InterPro" id="IPR002837">
    <property type="entry name" value="DUF123"/>
</dbReference>
<evidence type="ECO:0000313" key="2">
    <source>
        <dbReference type="Proteomes" id="UP000770889"/>
    </source>
</evidence>
<dbReference type="Proteomes" id="UP000770889">
    <property type="component" value="Unassembled WGS sequence"/>
</dbReference>
<dbReference type="AlphaFoldDB" id="A0A944MCM9"/>
<accession>A0A944MCM9</accession>
<name>A0A944MCM9_9GAMM</name>
<reference evidence="1 2" key="1">
    <citation type="submission" date="2021-05" db="EMBL/GenBank/DDBJ databases">
        <title>Genetic and Functional Diversity in Clade A Lucinid endosymbionts from the Bahamas.</title>
        <authorList>
            <person name="Giani N.M."/>
            <person name="Engel A.S."/>
            <person name="Campbell B.J."/>
        </authorList>
    </citation>
    <scope>NUCLEOTIDE SEQUENCE [LARGE SCALE GENOMIC DNA]</scope>
    <source>
        <strain evidence="1">LUC16012Gg_MoonRockCtena</strain>
    </source>
</reference>
<protein>
    <submittedName>
        <fullName evidence="1">GIY-YIG nuclease family protein</fullName>
    </submittedName>
</protein>
<comment type="caution">
    <text evidence="1">The sequence shown here is derived from an EMBL/GenBank/DDBJ whole genome shotgun (WGS) entry which is preliminary data.</text>
</comment>
<dbReference type="EMBL" id="JAHHGM010000004">
    <property type="protein sequence ID" value="MBT2988575.1"/>
    <property type="molecule type" value="Genomic_DNA"/>
</dbReference>
<dbReference type="PANTHER" id="PTHR37460">
    <property type="entry name" value="ENDONUCLEASE III"/>
    <property type="match status" value="1"/>
</dbReference>
<dbReference type="PANTHER" id="PTHR37460:SF1">
    <property type="entry name" value="ENDONUCLEASE III"/>
    <property type="match status" value="1"/>
</dbReference>
<sequence length="146" mass="16132">MNANSGTYLLVLRADTKAAVQIGRWGVLNIQPGYYLYVGSAFGPGGVPARVARHCREAKSKHWHIDYLREAATIKSIWYSQSGNRLEHRWAQALAKWSATEPVQGFGCSDCSCRAHLFYAKRAPAKAGLCDILGCKVKAWSCDRTA</sequence>
<organism evidence="1 2">
    <name type="scientific">Candidatus Thiodiazotropha taylori</name>
    <dbReference type="NCBI Taxonomy" id="2792791"/>
    <lineage>
        <taxon>Bacteria</taxon>
        <taxon>Pseudomonadati</taxon>
        <taxon>Pseudomonadota</taxon>
        <taxon>Gammaproteobacteria</taxon>
        <taxon>Chromatiales</taxon>
        <taxon>Sedimenticolaceae</taxon>
        <taxon>Candidatus Thiodiazotropha</taxon>
    </lineage>
</organism>
<dbReference type="CDD" id="cd10441">
    <property type="entry name" value="GIY-YIG_COG1833"/>
    <property type="match status" value="1"/>
</dbReference>
<dbReference type="Pfam" id="PF01986">
    <property type="entry name" value="DUF123"/>
    <property type="match status" value="1"/>
</dbReference>
<evidence type="ECO:0000313" key="1">
    <source>
        <dbReference type="EMBL" id="MBT2988575.1"/>
    </source>
</evidence>